<accession>A0A0H3F4X7</accession>
<organism evidence="1 2">
    <name type="scientific">Rahnella sp. (strain Y9602)</name>
    <dbReference type="NCBI Taxonomy" id="2703885"/>
    <lineage>
        <taxon>Bacteria</taxon>
        <taxon>Pseudomonadati</taxon>
        <taxon>Pseudomonadota</taxon>
        <taxon>Gammaproteobacteria</taxon>
        <taxon>Enterobacterales</taxon>
        <taxon>Yersiniaceae</taxon>
        <taxon>Rahnella</taxon>
    </lineage>
</organism>
<dbReference type="EMBL" id="CP002505">
    <property type="protein sequence ID" value="ADW72235.1"/>
    <property type="molecule type" value="Genomic_DNA"/>
</dbReference>
<dbReference type="Proteomes" id="UP000007257">
    <property type="component" value="Chromosome"/>
</dbReference>
<reference evidence="2" key="1">
    <citation type="submission" date="2011-01" db="EMBL/GenBank/DDBJ databases">
        <title>Complete sequence of chromosome of Rahnella sp. Y9602.</title>
        <authorList>
            <consortium name="US DOE Joint Genome Institute"/>
            <person name="Lucas S."/>
            <person name="Copeland A."/>
            <person name="Lapidus A."/>
            <person name="Cheng J.-F."/>
            <person name="Goodwin L."/>
            <person name="Pitluck S."/>
            <person name="Lu M."/>
            <person name="Detter J.C."/>
            <person name="Han C."/>
            <person name="Tapia R."/>
            <person name="Land M."/>
            <person name="Hauser L."/>
            <person name="Kyrpides N."/>
            <person name="Ivanova N."/>
            <person name="Ovchinnikova G."/>
            <person name="Pagani I."/>
            <person name="Sobecky P.A."/>
            <person name="Martinez R.J."/>
            <person name="Woyke T."/>
        </authorList>
    </citation>
    <scope>NUCLEOTIDE SEQUENCE [LARGE SCALE GENOMIC DNA]</scope>
    <source>
        <strain evidence="2">Y9602</strain>
    </source>
</reference>
<sequence>MLKPKKDRKIWRNGSNYFQDYRSGIQKEKQD</sequence>
<evidence type="ECO:0000313" key="1">
    <source>
        <dbReference type="EMBL" id="ADW72235.1"/>
    </source>
</evidence>
<dbReference type="AlphaFoldDB" id="A0A0H3F4X7"/>
<reference evidence="1 2" key="2">
    <citation type="journal article" date="2012" name="J. Bacteriol.">
        <title>Complete Genome Sequence of Rahnella sp. Strain Y9602, a Gammaproteobacterium Isolate from Metal- and Radionuclide-Contaminated Soil.</title>
        <authorList>
            <person name="Martinez R.J."/>
            <person name="Bruce D."/>
            <person name="Detter C."/>
            <person name="Goodwin L.A."/>
            <person name="Han J."/>
            <person name="Han C.S."/>
            <person name="Held B."/>
            <person name="Land M.L."/>
            <person name="Mikhailova N."/>
            <person name="Nolan M."/>
            <person name="Pennacchio L."/>
            <person name="Pitluck S."/>
            <person name="Tapia R."/>
            <person name="Woyke T."/>
            <person name="Sobecky P.A."/>
        </authorList>
    </citation>
    <scope>NUCLEOTIDE SEQUENCE [LARGE SCALE GENOMIC DNA]</scope>
    <source>
        <strain evidence="1 2">Y9602</strain>
    </source>
</reference>
<evidence type="ECO:0000313" key="2">
    <source>
        <dbReference type="Proteomes" id="UP000007257"/>
    </source>
</evidence>
<proteinExistence type="predicted"/>
<protein>
    <submittedName>
        <fullName evidence="1">Uncharacterized protein</fullName>
    </submittedName>
</protein>
<dbReference type="HOGENOM" id="CLU_3398080_0_0_6"/>
<dbReference type="KEGG" id="rah:Rahaq_0608"/>
<gene>
    <name evidence="1" type="ordered locus">Rahaq_0608</name>
</gene>
<name>A0A0H3F4X7_RAHSY</name>